<gene>
    <name evidence="1" type="ORF">VNO80_06739</name>
</gene>
<evidence type="ECO:0000313" key="2">
    <source>
        <dbReference type="Proteomes" id="UP001374584"/>
    </source>
</evidence>
<proteinExistence type="predicted"/>
<dbReference type="EMBL" id="JAYMYR010000003">
    <property type="protein sequence ID" value="KAK7373336.1"/>
    <property type="molecule type" value="Genomic_DNA"/>
</dbReference>
<dbReference type="AlphaFoldDB" id="A0AAN9NI04"/>
<accession>A0AAN9NI04</accession>
<name>A0AAN9NI04_PHACN</name>
<sequence>MPRAMAMSACLSRPDDARMSLAPWRCPHASRPGDVLTDSLRAGSDYNTRLYEGRGWWVRNVFNMILFPYLFDEKCKTKKEPIFSTGKCESVLSTFSIPLYQNDPTKRKASLLFSCSISAPLVVTYVEERFGTL</sequence>
<comment type="caution">
    <text evidence="1">The sequence shown here is derived from an EMBL/GenBank/DDBJ whole genome shotgun (WGS) entry which is preliminary data.</text>
</comment>
<organism evidence="1 2">
    <name type="scientific">Phaseolus coccineus</name>
    <name type="common">Scarlet runner bean</name>
    <name type="synonym">Phaseolus multiflorus</name>
    <dbReference type="NCBI Taxonomy" id="3886"/>
    <lineage>
        <taxon>Eukaryota</taxon>
        <taxon>Viridiplantae</taxon>
        <taxon>Streptophyta</taxon>
        <taxon>Embryophyta</taxon>
        <taxon>Tracheophyta</taxon>
        <taxon>Spermatophyta</taxon>
        <taxon>Magnoliopsida</taxon>
        <taxon>eudicotyledons</taxon>
        <taxon>Gunneridae</taxon>
        <taxon>Pentapetalae</taxon>
        <taxon>rosids</taxon>
        <taxon>fabids</taxon>
        <taxon>Fabales</taxon>
        <taxon>Fabaceae</taxon>
        <taxon>Papilionoideae</taxon>
        <taxon>50 kb inversion clade</taxon>
        <taxon>NPAAA clade</taxon>
        <taxon>indigoferoid/millettioid clade</taxon>
        <taxon>Phaseoleae</taxon>
        <taxon>Phaseolus</taxon>
    </lineage>
</organism>
<evidence type="ECO:0000313" key="1">
    <source>
        <dbReference type="EMBL" id="KAK7373336.1"/>
    </source>
</evidence>
<reference evidence="1 2" key="1">
    <citation type="submission" date="2024-01" db="EMBL/GenBank/DDBJ databases">
        <title>The genomes of 5 underutilized Papilionoideae crops provide insights into root nodulation and disease resistanc.</title>
        <authorList>
            <person name="Jiang F."/>
        </authorList>
    </citation>
    <scope>NUCLEOTIDE SEQUENCE [LARGE SCALE GENOMIC DNA]</scope>
    <source>
        <strain evidence="1">JINMINGXINNONG_FW02</strain>
        <tissue evidence="1">Leaves</tissue>
    </source>
</reference>
<keyword evidence="2" id="KW-1185">Reference proteome</keyword>
<protein>
    <submittedName>
        <fullName evidence="1">Uncharacterized protein</fullName>
    </submittedName>
</protein>
<dbReference type="Proteomes" id="UP001374584">
    <property type="component" value="Unassembled WGS sequence"/>
</dbReference>